<dbReference type="InterPro" id="IPR050473">
    <property type="entry name" value="A2M/Complement_sys"/>
</dbReference>
<feature type="compositionally biased region" description="Low complexity" evidence="3">
    <location>
        <begin position="886"/>
        <end position="899"/>
    </location>
</feature>
<dbReference type="InterPro" id="IPR047565">
    <property type="entry name" value="Alpha-macroglob_thiol-ester_cl"/>
</dbReference>
<dbReference type="OrthoDB" id="7790879at2759"/>
<dbReference type="PANTHER" id="PTHR11412:SF136">
    <property type="entry name" value="CD109 ANTIGEN"/>
    <property type="match status" value="1"/>
</dbReference>
<feature type="compositionally biased region" description="Low complexity" evidence="3">
    <location>
        <begin position="228"/>
        <end position="237"/>
    </location>
</feature>
<dbReference type="InterPro" id="IPR013783">
    <property type="entry name" value="Ig-like_fold"/>
</dbReference>
<accession>A0A1J1I6S6</accession>
<keyword evidence="2" id="KW-0882">Thioester bond</keyword>
<evidence type="ECO:0000259" key="5">
    <source>
        <dbReference type="SMART" id="SM01360"/>
    </source>
</evidence>
<gene>
    <name evidence="6" type="primary">similar to CD109 antigen</name>
    <name evidence="6" type="ORF">CLUMA_CG008712</name>
</gene>
<dbReference type="InterPro" id="IPR011626">
    <property type="entry name" value="Alpha-macroglobulin_TED"/>
</dbReference>
<evidence type="ECO:0000256" key="1">
    <source>
        <dbReference type="ARBA" id="ARBA00022729"/>
    </source>
</evidence>
<proteinExistence type="predicted"/>
<dbReference type="AlphaFoldDB" id="A0A1J1I6S6"/>
<dbReference type="SMART" id="SM01359">
    <property type="entry name" value="A2M_N_2"/>
    <property type="match status" value="1"/>
</dbReference>
<dbReference type="Pfam" id="PF07703">
    <property type="entry name" value="A2M_BRD"/>
    <property type="match status" value="1"/>
</dbReference>
<name>A0A1J1I6S6_9DIPT</name>
<dbReference type="PANTHER" id="PTHR11412">
    <property type="entry name" value="MACROGLOBULIN / COMPLEMENT"/>
    <property type="match status" value="1"/>
</dbReference>
<dbReference type="Gene3D" id="2.60.120.1540">
    <property type="match status" value="1"/>
</dbReference>
<dbReference type="Gene3D" id="2.60.40.1930">
    <property type="match status" value="1"/>
</dbReference>
<sequence>VRIPNDASSSKYIRPGSSVSIPRWRISSLTKNPKIGSRLNILVETTFDLEQCYCVAISKGKIVKNVAIDMINNEGILSFIPDFTYAPTTRFVFFYYEENQNIKSIDYSISFEDSIPNYLDLELSSTNVKPGTSLKLNIESARGSKVSLMAMDQRILLLQTGNDLENTDVTNSLSPYNRRLRINSYYRSNEYRFELSNLFLMEFKLLSERRSEETPEESSTETPEDSSTETPQEFSGEIPEESSSEIPEDSSSETPEDSSSETPEESSGETPEDSSGNGGSERAASPRVRRDFNETFLWDTVVVSEAKRDAESSSRRFQGETELEFVPPDTITSYVISGVSMHRRFGLGLPIAKPELTVFMPFFILLNLPHHIKRGEILEQDIFIFNYLTKGQCVVVTVKRDDAAFAVENPEFDGWEVESDMYWQQIRSEPNVPVKLRLVIRPVVLGYINLVVEAVGYWAGDKVLKTLNVVPEGILNSITKSVLIMKEQSTSTMNLEASLTCALPTSAVEDTTSTAAFVVGDLMGDALNNLERLIRQSYGCGEQNMINFVPNIMALIYLDATEQLTERIRSNAIRYAEDGYQRQLRYRRFESGSFSGFGNGDRSGSTWLTAYVVKSFLEAKDYITIDSIVITQAFTFLVSKQNGDGSFREDGRVFNKNLQGGSSGKLTMTAYISIILSENIAKYPSYISARKRSLNYIKNYINDNIDTMDAYSLAICSYALLLEGEDSHEISYQKLLTKKTETGDHLYWTESSTIPENDKPWWWYQQPRSNDIEMTAYALLLIQRIDIAKAVKIAAYLTSQKNSYGGYGSSQDTVVALGALAEFAARVKGEAASMNLQLTPDRGSEFNVEKDPDDKLNRQSFTLDKFARKLDVFTLEGSRGVALTPEDSSVETPTDSSVETTEDSSVETPEDSSVETPTDSSVETPEDNSLETPEDSSLETPEDSSVETPEGSQGEQPTPEETLETPEEFRSITPQSSEESTADIPEEGSVETTAEEFPEDNASETESATNKSGPYYYYFSNITNSVINIFQNQVAFSESTNPASI</sequence>
<dbReference type="InterPro" id="IPR011625">
    <property type="entry name" value="A2M_N_BRD"/>
</dbReference>
<reference evidence="6 7" key="1">
    <citation type="submission" date="2015-04" db="EMBL/GenBank/DDBJ databases">
        <authorList>
            <person name="Syromyatnikov M.Y."/>
            <person name="Popov V.N."/>
        </authorList>
    </citation>
    <scope>NUCLEOTIDE SEQUENCE [LARGE SCALE GENOMIC DNA]</scope>
</reference>
<keyword evidence="7" id="KW-1185">Reference proteome</keyword>
<dbReference type="Pfam" id="PF00207">
    <property type="entry name" value="A2M"/>
    <property type="match status" value="1"/>
</dbReference>
<dbReference type="Pfam" id="PF07678">
    <property type="entry name" value="TED_complement"/>
    <property type="match status" value="1"/>
</dbReference>
<feature type="compositionally biased region" description="Acidic residues" evidence="3">
    <location>
        <begin position="238"/>
        <end position="272"/>
    </location>
</feature>
<evidence type="ECO:0000313" key="7">
    <source>
        <dbReference type="Proteomes" id="UP000183832"/>
    </source>
</evidence>
<evidence type="ECO:0000256" key="2">
    <source>
        <dbReference type="ARBA" id="ARBA00022966"/>
    </source>
</evidence>
<dbReference type="Gene3D" id="2.60.40.10">
    <property type="entry name" value="Immunoglobulins"/>
    <property type="match status" value="1"/>
</dbReference>
<feature type="region of interest" description="Disordered" evidence="3">
    <location>
        <begin position="883"/>
        <end position="1014"/>
    </location>
</feature>
<feature type="domain" description="Alpha-2-macroglobulin bait region" evidence="4">
    <location>
        <begin position="24"/>
        <end position="158"/>
    </location>
</feature>
<dbReference type="STRING" id="568069.A0A1J1I6S6"/>
<dbReference type="Gene3D" id="6.20.50.160">
    <property type="match status" value="1"/>
</dbReference>
<evidence type="ECO:0000259" key="4">
    <source>
        <dbReference type="SMART" id="SM01359"/>
    </source>
</evidence>
<dbReference type="SUPFAM" id="SSF48239">
    <property type="entry name" value="Terpenoid cyclases/Protein prenyltransferases"/>
    <property type="match status" value="1"/>
</dbReference>
<dbReference type="SMART" id="SM01419">
    <property type="entry name" value="Thiol-ester_cl"/>
    <property type="match status" value="1"/>
</dbReference>
<dbReference type="Gene3D" id="1.50.10.20">
    <property type="match status" value="1"/>
</dbReference>
<feature type="non-terminal residue" evidence="6">
    <location>
        <position position="1"/>
    </location>
</feature>
<feature type="compositionally biased region" description="Acidic residues" evidence="3">
    <location>
        <begin position="924"/>
        <end position="945"/>
    </location>
</feature>
<feature type="compositionally biased region" description="Acidic residues" evidence="3">
    <location>
        <begin position="214"/>
        <end position="227"/>
    </location>
</feature>
<dbReference type="InterPro" id="IPR041813">
    <property type="entry name" value="A2M_TED"/>
</dbReference>
<organism evidence="6 7">
    <name type="scientific">Clunio marinus</name>
    <dbReference type="NCBI Taxonomy" id="568069"/>
    <lineage>
        <taxon>Eukaryota</taxon>
        <taxon>Metazoa</taxon>
        <taxon>Ecdysozoa</taxon>
        <taxon>Arthropoda</taxon>
        <taxon>Hexapoda</taxon>
        <taxon>Insecta</taxon>
        <taxon>Pterygota</taxon>
        <taxon>Neoptera</taxon>
        <taxon>Endopterygota</taxon>
        <taxon>Diptera</taxon>
        <taxon>Nematocera</taxon>
        <taxon>Chironomoidea</taxon>
        <taxon>Chironomidae</taxon>
        <taxon>Clunio</taxon>
    </lineage>
</organism>
<dbReference type="Proteomes" id="UP000183832">
    <property type="component" value="Unassembled WGS sequence"/>
</dbReference>
<protein>
    <submittedName>
        <fullName evidence="6">CLUMA_CG008712, isoform A</fullName>
    </submittedName>
</protein>
<evidence type="ECO:0000313" key="6">
    <source>
        <dbReference type="EMBL" id="CRK95442.1"/>
    </source>
</evidence>
<feature type="domain" description="Alpha-2-macroglobulin" evidence="5">
    <location>
        <begin position="295"/>
        <end position="398"/>
    </location>
</feature>
<dbReference type="GO" id="GO:0004866">
    <property type="term" value="F:endopeptidase inhibitor activity"/>
    <property type="evidence" value="ECO:0007669"/>
    <property type="project" value="InterPro"/>
</dbReference>
<evidence type="ECO:0000256" key="3">
    <source>
        <dbReference type="SAM" id="MobiDB-lite"/>
    </source>
</evidence>
<dbReference type="CDD" id="cd02897">
    <property type="entry name" value="A2M_2"/>
    <property type="match status" value="1"/>
</dbReference>
<dbReference type="EMBL" id="CVRI01000041">
    <property type="protein sequence ID" value="CRK95442.1"/>
    <property type="molecule type" value="Genomic_DNA"/>
</dbReference>
<dbReference type="Gene3D" id="2.20.130.20">
    <property type="match status" value="1"/>
</dbReference>
<keyword evidence="1" id="KW-0732">Signal</keyword>
<dbReference type="InterPro" id="IPR001599">
    <property type="entry name" value="Macroglobln_a2"/>
</dbReference>
<dbReference type="InterPro" id="IPR008930">
    <property type="entry name" value="Terpenoid_cyclase/PrenylTrfase"/>
</dbReference>
<feature type="region of interest" description="Disordered" evidence="3">
    <location>
        <begin position="208"/>
        <end position="286"/>
    </location>
</feature>
<dbReference type="GO" id="GO:0005615">
    <property type="term" value="C:extracellular space"/>
    <property type="evidence" value="ECO:0007669"/>
    <property type="project" value="InterPro"/>
</dbReference>
<feature type="compositionally biased region" description="Acidic residues" evidence="3">
    <location>
        <begin position="900"/>
        <end position="913"/>
    </location>
</feature>
<feature type="compositionally biased region" description="Acidic residues" evidence="3">
    <location>
        <begin position="980"/>
        <end position="1003"/>
    </location>
</feature>
<dbReference type="SMART" id="SM01360">
    <property type="entry name" value="A2M"/>
    <property type="match status" value="1"/>
</dbReference>